<accession>A0A200QDG5</accession>
<feature type="transmembrane region" description="Helical" evidence="7">
    <location>
        <begin position="333"/>
        <end position="352"/>
    </location>
</feature>
<feature type="transmembrane region" description="Helical" evidence="7">
    <location>
        <begin position="86"/>
        <end position="106"/>
    </location>
</feature>
<comment type="subcellular location">
    <subcellularLocation>
        <location evidence="1">Membrane</location>
    </subcellularLocation>
</comment>
<keyword evidence="6 7" id="KW-0472">Membrane</keyword>
<gene>
    <name evidence="9" type="ORF">BVC80_209g271</name>
</gene>
<dbReference type="GO" id="GO:0016020">
    <property type="term" value="C:membrane"/>
    <property type="evidence" value="ECO:0007669"/>
    <property type="project" value="UniProtKB-SubCell"/>
</dbReference>
<name>A0A200QDG5_MACCD</name>
<evidence type="ECO:0000256" key="7">
    <source>
        <dbReference type="SAM" id="Phobius"/>
    </source>
</evidence>
<feature type="transmembrane region" description="Helical" evidence="7">
    <location>
        <begin position="53"/>
        <end position="74"/>
    </location>
</feature>
<feature type="transmembrane region" description="Helical" evidence="7">
    <location>
        <begin position="208"/>
        <end position="228"/>
    </location>
</feature>
<feature type="transmembrane region" description="Helical" evidence="7">
    <location>
        <begin position="174"/>
        <end position="196"/>
    </location>
</feature>
<dbReference type="OMA" id="MSMPFFN"/>
<evidence type="ECO:0000256" key="2">
    <source>
        <dbReference type="ARBA" id="ARBA00022448"/>
    </source>
</evidence>
<keyword evidence="2" id="KW-0813">Transport</keyword>
<evidence type="ECO:0000259" key="8">
    <source>
        <dbReference type="Pfam" id="PF01490"/>
    </source>
</evidence>
<keyword evidence="4" id="KW-0029">Amino-acid transport</keyword>
<evidence type="ECO:0000313" key="9">
    <source>
        <dbReference type="EMBL" id="OVA08531.1"/>
    </source>
</evidence>
<dbReference type="Proteomes" id="UP000195402">
    <property type="component" value="Unassembled WGS sequence"/>
</dbReference>
<feature type="transmembrane region" description="Helical" evidence="7">
    <location>
        <begin position="455"/>
        <end position="480"/>
    </location>
</feature>
<protein>
    <submittedName>
        <fullName evidence="9">Amino acid transporter</fullName>
    </submittedName>
</protein>
<keyword evidence="3 7" id="KW-0812">Transmembrane</keyword>
<feature type="transmembrane region" description="Helical" evidence="7">
    <location>
        <begin position="297"/>
        <end position="318"/>
    </location>
</feature>
<reference evidence="9 10" key="1">
    <citation type="journal article" date="2017" name="Mol. Plant">
        <title>The Genome of Medicinal Plant Macleaya cordata Provides New Insights into Benzylisoquinoline Alkaloids Metabolism.</title>
        <authorList>
            <person name="Liu X."/>
            <person name="Liu Y."/>
            <person name="Huang P."/>
            <person name="Ma Y."/>
            <person name="Qing Z."/>
            <person name="Tang Q."/>
            <person name="Cao H."/>
            <person name="Cheng P."/>
            <person name="Zheng Y."/>
            <person name="Yuan Z."/>
            <person name="Zhou Y."/>
            <person name="Liu J."/>
            <person name="Tang Z."/>
            <person name="Zhuo Y."/>
            <person name="Zhang Y."/>
            <person name="Yu L."/>
            <person name="Huang J."/>
            <person name="Yang P."/>
            <person name="Peng Q."/>
            <person name="Zhang J."/>
            <person name="Jiang W."/>
            <person name="Zhang Z."/>
            <person name="Lin K."/>
            <person name="Ro D.K."/>
            <person name="Chen X."/>
            <person name="Xiong X."/>
            <person name="Shang Y."/>
            <person name="Huang S."/>
            <person name="Zeng J."/>
        </authorList>
    </citation>
    <scope>NUCLEOTIDE SEQUENCE [LARGE SCALE GENOMIC DNA]</scope>
    <source>
        <strain evidence="10">cv. BLH2017</strain>
        <tissue evidence="9">Root</tissue>
    </source>
</reference>
<feature type="transmembrane region" description="Helical" evidence="7">
    <location>
        <begin position="141"/>
        <end position="162"/>
    </location>
</feature>
<evidence type="ECO:0000256" key="4">
    <source>
        <dbReference type="ARBA" id="ARBA00022970"/>
    </source>
</evidence>
<evidence type="ECO:0000256" key="1">
    <source>
        <dbReference type="ARBA" id="ARBA00004370"/>
    </source>
</evidence>
<dbReference type="Pfam" id="PF01490">
    <property type="entry name" value="Aa_trans"/>
    <property type="match status" value="1"/>
</dbReference>
<dbReference type="AlphaFoldDB" id="A0A200QDG5"/>
<feature type="domain" description="Amino acid transporter transmembrane" evidence="8">
    <location>
        <begin position="52"/>
        <end position="480"/>
    </location>
</feature>
<dbReference type="InParanoid" id="A0A200QDG5"/>
<evidence type="ECO:0000256" key="3">
    <source>
        <dbReference type="ARBA" id="ARBA00022692"/>
    </source>
</evidence>
<sequence length="489" mass="53473">MYRSKTSFSHIKLDHRNIDDAPDADVAWGPYHDIKDSPKHFWKGKMGGSHRTVWTASAHIITAVIGSGVLSLPWCIAQLGWIAGPIALLVFSVITFFTSSLLADCYRSPDPVTGKRNYTYMEAVGANLGERMRKICGFTQYGSIVGYAIGYAVTAAVSMVAIYKSTCFSKRGYGAASCNISSIPFIVLFGIAEIVLSQIPNFHKLSMLSTIAAIMSFCYASIGVALSLTKVILGNTGRATVGGVEVGPNLSVAQKTWKMFSAIGDIEMAYSFTFILIEIQDTIRAPAENKQMKKANLVGVTTTSVFYILSGCIGYAAFGNEAPGNLLSGVHDPLWLVNFANVCIVVHIVCAYQKQILLTNLTVSSVESWSAKRWQTSKFITHEYLILLGININLFRLLWRSLFVVLATLFAMAIPFFNDILALLGAIGYSPLTVYFPISMYIARRKIKRLTFRWVGLQTLNLFCLICAVAAACGSIQGIIKALSVNPFS</sequence>
<feature type="transmembrane region" description="Helical" evidence="7">
    <location>
        <begin position="397"/>
        <end position="414"/>
    </location>
</feature>
<evidence type="ECO:0000256" key="6">
    <source>
        <dbReference type="ARBA" id="ARBA00023136"/>
    </source>
</evidence>
<keyword evidence="5 7" id="KW-1133">Transmembrane helix</keyword>
<evidence type="ECO:0000256" key="5">
    <source>
        <dbReference type="ARBA" id="ARBA00022989"/>
    </source>
</evidence>
<keyword evidence="10" id="KW-1185">Reference proteome</keyword>
<dbReference type="InterPro" id="IPR013057">
    <property type="entry name" value="AA_transpt_TM"/>
</dbReference>
<comment type="caution">
    <text evidence="9">The sequence shown here is derived from an EMBL/GenBank/DDBJ whole genome shotgun (WGS) entry which is preliminary data.</text>
</comment>
<feature type="transmembrane region" description="Helical" evidence="7">
    <location>
        <begin position="420"/>
        <end position="443"/>
    </location>
</feature>
<evidence type="ECO:0000313" key="10">
    <source>
        <dbReference type="Proteomes" id="UP000195402"/>
    </source>
</evidence>
<organism evidence="9 10">
    <name type="scientific">Macleaya cordata</name>
    <name type="common">Five-seeded plume-poppy</name>
    <name type="synonym">Bocconia cordata</name>
    <dbReference type="NCBI Taxonomy" id="56857"/>
    <lineage>
        <taxon>Eukaryota</taxon>
        <taxon>Viridiplantae</taxon>
        <taxon>Streptophyta</taxon>
        <taxon>Embryophyta</taxon>
        <taxon>Tracheophyta</taxon>
        <taxon>Spermatophyta</taxon>
        <taxon>Magnoliopsida</taxon>
        <taxon>Ranunculales</taxon>
        <taxon>Papaveraceae</taxon>
        <taxon>Papaveroideae</taxon>
        <taxon>Macleaya</taxon>
    </lineage>
</organism>
<dbReference type="STRING" id="56857.A0A200QDG5"/>
<proteinExistence type="predicted"/>
<dbReference type="EMBL" id="MVGT01002328">
    <property type="protein sequence ID" value="OVA08531.1"/>
    <property type="molecule type" value="Genomic_DNA"/>
</dbReference>
<dbReference type="PANTHER" id="PTHR48017">
    <property type="entry name" value="OS05G0424000 PROTEIN-RELATED"/>
    <property type="match status" value="1"/>
</dbReference>
<dbReference type="GO" id="GO:0006865">
    <property type="term" value="P:amino acid transport"/>
    <property type="evidence" value="ECO:0007669"/>
    <property type="project" value="UniProtKB-KW"/>
</dbReference>
<dbReference type="OrthoDB" id="40134at2759"/>